<reference evidence="3 4" key="1">
    <citation type="submission" date="2020-03" db="EMBL/GenBank/DDBJ databases">
        <title>Draft Genome Sequence of Cudoniella acicularis.</title>
        <authorList>
            <person name="Buettner E."/>
            <person name="Kellner H."/>
        </authorList>
    </citation>
    <scope>NUCLEOTIDE SEQUENCE [LARGE SCALE GENOMIC DNA]</scope>
    <source>
        <strain evidence="3 4">DSM 108380</strain>
    </source>
</reference>
<name>A0A8H4RBZ0_9HELO</name>
<dbReference type="SUPFAM" id="SSF53474">
    <property type="entry name" value="alpha/beta-Hydrolases"/>
    <property type="match status" value="1"/>
</dbReference>
<dbReference type="OrthoDB" id="284184at2759"/>
<dbReference type="InterPro" id="IPR000073">
    <property type="entry name" value="AB_hydrolase_1"/>
</dbReference>
<dbReference type="InterPro" id="IPR050266">
    <property type="entry name" value="AB_hydrolase_sf"/>
</dbReference>
<dbReference type="PANTHER" id="PTHR43798:SF33">
    <property type="entry name" value="HYDROLASE, PUTATIVE (AFU_ORTHOLOGUE AFUA_2G14860)-RELATED"/>
    <property type="match status" value="1"/>
</dbReference>
<keyword evidence="4" id="KW-1185">Reference proteome</keyword>
<dbReference type="GO" id="GO:0047372">
    <property type="term" value="F:monoacylglycerol lipase activity"/>
    <property type="evidence" value="ECO:0007669"/>
    <property type="project" value="TreeGrafter"/>
</dbReference>
<dbReference type="GO" id="GO:0016020">
    <property type="term" value="C:membrane"/>
    <property type="evidence" value="ECO:0007669"/>
    <property type="project" value="TreeGrafter"/>
</dbReference>
<feature type="domain" description="Heterokaryon incompatibility" evidence="2">
    <location>
        <begin position="216"/>
        <end position="301"/>
    </location>
</feature>
<dbReference type="PRINTS" id="PR00412">
    <property type="entry name" value="EPOXHYDRLASE"/>
</dbReference>
<organism evidence="3 4">
    <name type="scientific">Cudoniella acicularis</name>
    <dbReference type="NCBI Taxonomy" id="354080"/>
    <lineage>
        <taxon>Eukaryota</taxon>
        <taxon>Fungi</taxon>
        <taxon>Dikarya</taxon>
        <taxon>Ascomycota</taxon>
        <taxon>Pezizomycotina</taxon>
        <taxon>Leotiomycetes</taxon>
        <taxon>Helotiales</taxon>
        <taxon>Tricladiaceae</taxon>
        <taxon>Cudoniella</taxon>
    </lineage>
</organism>
<dbReference type="Pfam" id="PF00561">
    <property type="entry name" value="Abhydrolase_1"/>
    <property type="match status" value="1"/>
</dbReference>
<evidence type="ECO:0000313" key="4">
    <source>
        <dbReference type="Proteomes" id="UP000566819"/>
    </source>
</evidence>
<feature type="domain" description="AB hydrolase-1" evidence="1">
    <location>
        <begin position="681"/>
        <end position="958"/>
    </location>
</feature>
<dbReference type="PANTHER" id="PTHR43798">
    <property type="entry name" value="MONOACYLGLYCEROL LIPASE"/>
    <property type="match status" value="1"/>
</dbReference>
<gene>
    <name evidence="3" type="ORF">G7Y89_g11432</name>
</gene>
<dbReference type="Proteomes" id="UP000566819">
    <property type="component" value="Unassembled WGS sequence"/>
</dbReference>
<dbReference type="AlphaFoldDB" id="A0A8H4RBZ0"/>
<dbReference type="Pfam" id="PF06985">
    <property type="entry name" value="HET"/>
    <property type="match status" value="1"/>
</dbReference>
<comment type="caution">
    <text evidence="3">The sequence shown here is derived from an EMBL/GenBank/DDBJ whole genome shotgun (WGS) entry which is preliminary data.</text>
</comment>
<proteinExistence type="predicted"/>
<evidence type="ECO:0008006" key="5">
    <source>
        <dbReference type="Google" id="ProtNLM"/>
    </source>
</evidence>
<evidence type="ECO:0000259" key="1">
    <source>
        <dbReference type="Pfam" id="PF00561"/>
    </source>
</evidence>
<dbReference type="InterPro" id="IPR000639">
    <property type="entry name" value="Epox_hydrolase-like"/>
</dbReference>
<evidence type="ECO:0000259" key="2">
    <source>
        <dbReference type="Pfam" id="PF06985"/>
    </source>
</evidence>
<dbReference type="InterPro" id="IPR010730">
    <property type="entry name" value="HET"/>
</dbReference>
<protein>
    <recommendedName>
        <fullName evidence="5">AB hydrolase-1 domain-containing protein</fullName>
    </recommendedName>
</protein>
<sequence>MPNATAESAGRKRKASYLEGAASDEFYAQTSTSGCITNFSENRQTRNLRAYSSLCKRCAQICLDNILSVQHKTAKGHLVATLSAVSTWSIDSYSFCSSMSRTLDLSYLKSSVKPGLLSYSSNPISDLGWNSIDKTLLRLSCSDEWIVPQAAGAKDSIRILEQASIDFDIPKGWISICQDLHTKTCAVKALSCATVPFFKVIDCETRRIVPAPNHPYVVLSYVWGKILPPRSPDMGRLREKLPCTIEDSITVTIRLGFRYLWVDTYCINQQCQEELDAQVPKMDLIYQNAEITIIACAGEGSIPASVLRVPWDVVERIEKYSRLGPNLTNPLDILGGILGILNAFERGTLKLRHYAGVLLLPPDPKMVEFPYHNWTLAMGFFSGLCWKLEKSPSRRDGFPSWSWTGWNVPVAWGNKKDLWKYIRVDEKVQVGVELSDGRIIDLETLYQPQNNPKSGLSSTNFVHISAWTSPMRIFRQNPGRYDDPDIYEAKVKLEDKGYIYWRFKATTNIQYLPNQQAIGIHLAHQSGSDDYFAATGPALLVVGKVGDIVERLGFGWVDQGYYERFDENGDFAVDKDGDRSLWTNPNMFPPLNLVKSWEKNIKLGICDVSKFIACYFARAVPRFRKPRPNLRRLHEYYLHSQLNQLSLEMATVAFPNDSEVVRLPSGVSYSYTYIPAKAHNPTILFLHGFPSSSYDWRHQITYFSSIGFGVIAPDLLGYGETDKPTSVSDYRGKKMASEINELLEYTKLSKIHGVAHDWGSFLLSWLANYYPERLLSSSFLATSYRAPGQSMNVDTFNAFTKQKLGYEMYGYWKLLEREDAAQIVKDHIDSFLSLLYTEEYSIWREYLAPLGALEAFVKSDKLVKRGSYVSDDELATHRKIFNDDYGPAMNWYKCAMQDLNLRDEEDAKPDPKLKGPVLMIVAREDPLSNAMAIDAMKEYVANLEVVEFFCGHWVQIEKMKEVNATLKEFFRKVREKI</sequence>
<dbReference type="InterPro" id="IPR029058">
    <property type="entry name" value="AB_hydrolase_fold"/>
</dbReference>
<dbReference type="GO" id="GO:0046464">
    <property type="term" value="P:acylglycerol catabolic process"/>
    <property type="evidence" value="ECO:0007669"/>
    <property type="project" value="TreeGrafter"/>
</dbReference>
<evidence type="ECO:0000313" key="3">
    <source>
        <dbReference type="EMBL" id="KAF4626723.1"/>
    </source>
</evidence>
<accession>A0A8H4RBZ0</accession>
<dbReference type="EMBL" id="JAAMPI010001096">
    <property type="protein sequence ID" value="KAF4626723.1"/>
    <property type="molecule type" value="Genomic_DNA"/>
</dbReference>
<dbReference type="Gene3D" id="3.40.50.1820">
    <property type="entry name" value="alpha/beta hydrolase"/>
    <property type="match status" value="1"/>
</dbReference>